<dbReference type="eggNOG" id="ENOG50339QH">
    <property type="taxonomic scope" value="Bacteria"/>
</dbReference>
<dbReference type="EMBL" id="BAFE01000063">
    <property type="protein sequence ID" value="GAB48927.1"/>
    <property type="molecule type" value="Genomic_DNA"/>
</dbReference>
<keyword evidence="1" id="KW-0812">Transmembrane</keyword>
<gene>
    <name evidence="2" type="ORF">MOPEL_085_00130</name>
</gene>
<dbReference type="InterPro" id="IPR025329">
    <property type="entry name" value="DUF4235"/>
</dbReference>
<dbReference type="RefSeq" id="WP_009482825.1">
    <property type="nucleotide sequence ID" value="NZ_BAFE01000063.1"/>
</dbReference>
<dbReference type="STRING" id="1089455.MOPEL_085_00130"/>
<evidence type="ECO:0000313" key="2">
    <source>
        <dbReference type="EMBL" id="GAB48927.1"/>
    </source>
</evidence>
<feature type="transmembrane region" description="Helical" evidence="1">
    <location>
        <begin position="51"/>
        <end position="69"/>
    </location>
</feature>
<reference evidence="2 3" key="1">
    <citation type="submission" date="2012-02" db="EMBL/GenBank/DDBJ databases">
        <title>Whole genome shotgun sequence of Mobilicoccus pelagius NBRC 104925.</title>
        <authorList>
            <person name="Yoshida Y."/>
            <person name="Hosoyama A."/>
            <person name="Tsuchikane K."/>
            <person name="Katsumata H."/>
            <person name="Yamazaki S."/>
            <person name="Fujita N."/>
        </authorList>
    </citation>
    <scope>NUCLEOTIDE SEQUENCE [LARGE SCALE GENOMIC DNA]</scope>
    <source>
        <strain evidence="2 3">NBRC 104925</strain>
    </source>
</reference>
<keyword evidence="1" id="KW-0472">Membrane</keyword>
<proteinExistence type="predicted"/>
<keyword evidence="1" id="KW-1133">Transmembrane helix</keyword>
<dbReference type="AlphaFoldDB" id="H5UT69"/>
<protein>
    <recommendedName>
        <fullName evidence="4">DUF4235 domain-containing protein</fullName>
    </recommendedName>
</protein>
<dbReference type="Pfam" id="PF14019">
    <property type="entry name" value="DUF4235"/>
    <property type="match status" value="1"/>
</dbReference>
<dbReference type="Proteomes" id="UP000004367">
    <property type="component" value="Unassembled WGS sequence"/>
</dbReference>
<evidence type="ECO:0000313" key="3">
    <source>
        <dbReference type="Proteomes" id="UP000004367"/>
    </source>
</evidence>
<accession>H5UT69</accession>
<organism evidence="2 3">
    <name type="scientific">Mobilicoccus pelagius NBRC 104925</name>
    <dbReference type="NCBI Taxonomy" id="1089455"/>
    <lineage>
        <taxon>Bacteria</taxon>
        <taxon>Bacillati</taxon>
        <taxon>Actinomycetota</taxon>
        <taxon>Actinomycetes</taxon>
        <taxon>Micrococcales</taxon>
        <taxon>Dermatophilaceae</taxon>
        <taxon>Mobilicoccus</taxon>
    </lineage>
</organism>
<keyword evidence="3" id="KW-1185">Reference proteome</keyword>
<comment type="caution">
    <text evidence="2">The sequence shown here is derived from an EMBL/GenBank/DDBJ whole genome shotgun (WGS) entry which is preliminary data.</text>
</comment>
<evidence type="ECO:0008006" key="4">
    <source>
        <dbReference type="Google" id="ProtNLM"/>
    </source>
</evidence>
<name>H5UT69_9MICO</name>
<evidence type="ECO:0000256" key="1">
    <source>
        <dbReference type="SAM" id="Phobius"/>
    </source>
</evidence>
<dbReference type="OrthoDB" id="6293727at2"/>
<sequence length="92" mass="9551">MGDKLFKIVGTALAVGSGALAKKVSEGGWKAVMASDPPANPEDPDTKLVEAVLWAAASGAIIALARMLATRQWTQYYAKSAGHKPANPNDVS</sequence>